<sequence length="126" mass="13842">MEAGKNIAIKVPQHRWDDTVAFYRDKVGLPVARALDDSTGFVFGALTLWIDRVPHQSQVDVWIELFDDDPDAALSRLGSPRRDELEPLTNVTGHWTSDPAGTVILLRKEQMGCAGKRVASADCPAG</sequence>
<dbReference type="InterPro" id="IPR029068">
    <property type="entry name" value="Glyas_Bleomycin-R_OHBP_Dase"/>
</dbReference>
<gene>
    <name evidence="1" type="ORF">GQA70_05175</name>
</gene>
<protein>
    <submittedName>
        <fullName evidence="1">Glyoxalase/bleomycin resistance/dioxygenase family protein</fullName>
    </submittedName>
</protein>
<keyword evidence="2" id="KW-1185">Reference proteome</keyword>
<organism evidence="1 2">
    <name type="scientific">Ponticoccus alexandrii</name>
    <dbReference type="NCBI Taxonomy" id="1943633"/>
    <lineage>
        <taxon>Bacteria</taxon>
        <taxon>Pseudomonadati</taxon>
        <taxon>Pseudomonadota</taxon>
        <taxon>Alphaproteobacteria</taxon>
        <taxon>Rhodobacterales</taxon>
        <taxon>Roseobacteraceae</taxon>
        <taxon>Ponticoccus</taxon>
    </lineage>
</organism>
<dbReference type="RefSeq" id="WP_023852178.1">
    <property type="nucleotide sequence ID" value="NZ_CP047166.1"/>
</dbReference>
<dbReference type="EMBL" id="CP047166">
    <property type="protein sequence ID" value="QRF65764.1"/>
    <property type="molecule type" value="Genomic_DNA"/>
</dbReference>
<reference evidence="1 2" key="1">
    <citation type="submission" date="2019-12" db="EMBL/GenBank/DDBJ databases">
        <title>Complete Genome Sequence of a Quorum-Sensing Bacterium,Rhodobacteraceae bacterium C31, Isolated from a marine microalgae symbiotic bacteria.</title>
        <authorList>
            <person name="Zhang Y."/>
        </authorList>
    </citation>
    <scope>NUCLEOTIDE SEQUENCE [LARGE SCALE GENOMIC DNA]</scope>
    <source>
        <strain evidence="1 2">C31</strain>
    </source>
</reference>
<dbReference type="SUPFAM" id="SSF54593">
    <property type="entry name" value="Glyoxalase/Bleomycin resistance protein/Dihydroxybiphenyl dioxygenase"/>
    <property type="match status" value="1"/>
</dbReference>
<evidence type="ECO:0000313" key="2">
    <source>
        <dbReference type="Proteomes" id="UP000596387"/>
    </source>
</evidence>
<dbReference type="Proteomes" id="UP000596387">
    <property type="component" value="Chromosome"/>
</dbReference>
<proteinExistence type="predicted"/>
<name>A0ABX7F5K9_9RHOB</name>
<accession>A0ABX7F5K9</accession>
<evidence type="ECO:0000313" key="1">
    <source>
        <dbReference type="EMBL" id="QRF65764.1"/>
    </source>
</evidence>